<name>A0AAX1N6J9_9BACT</name>
<dbReference type="Pfam" id="PF01301">
    <property type="entry name" value="Glyco_hydro_35"/>
    <property type="match status" value="1"/>
</dbReference>
<evidence type="ECO:0000259" key="3">
    <source>
        <dbReference type="Pfam" id="PF01301"/>
    </source>
</evidence>
<dbReference type="Gene3D" id="3.20.20.80">
    <property type="entry name" value="Glycosidases"/>
    <property type="match status" value="1"/>
</dbReference>
<dbReference type="InterPro" id="IPR001944">
    <property type="entry name" value="Glycoside_Hdrlase_35"/>
</dbReference>
<organism evidence="4 5">
    <name type="scientific">Flammeovirga yaeyamensis</name>
    <dbReference type="NCBI Taxonomy" id="367791"/>
    <lineage>
        <taxon>Bacteria</taxon>
        <taxon>Pseudomonadati</taxon>
        <taxon>Bacteroidota</taxon>
        <taxon>Cytophagia</taxon>
        <taxon>Cytophagales</taxon>
        <taxon>Flammeovirgaceae</taxon>
        <taxon>Flammeovirga</taxon>
    </lineage>
</organism>
<dbReference type="SUPFAM" id="SSF51445">
    <property type="entry name" value="(Trans)glycosidases"/>
    <property type="match status" value="1"/>
</dbReference>
<evidence type="ECO:0000313" key="5">
    <source>
        <dbReference type="Proteomes" id="UP000678679"/>
    </source>
</evidence>
<evidence type="ECO:0000313" key="4">
    <source>
        <dbReference type="EMBL" id="QWG03219.1"/>
    </source>
</evidence>
<dbReference type="InterPro" id="IPR031330">
    <property type="entry name" value="Gly_Hdrlase_35_cat"/>
</dbReference>
<dbReference type="InterPro" id="IPR017853">
    <property type="entry name" value="GH"/>
</dbReference>
<dbReference type="GO" id="GO:0005975">
    <property type="term" value="P:carbohydrate metabolic process"/>
    <property type="evidence" value="ECO:0007669"/>
    <property type="project" value="InterPro"/>
</dbReference>
<gene>
    <name evidence="4" type="ORF">KMW28_06460</name>
</gene>
<proteinExistence type="inferred from homology"/>
<evidence type="ECO:0000256" key="1">
    <source>
        <dbReference type="ARBA" id="ARBA00009809"/>
    </source>
</evidence>
<dbReference type="AlphaFoldDB" id="A0AAX1N6J9"/>
<sequence length="799" mass="92679">MNLFGQNNKLQVKEKYTFDLSNYKADSIIYLDKMQGVNADGRVMKVNNKYVEIDGTPWIPTYGEIHFSRYPEELWEEAILKMKASGMNTISSYIFWNHHEEIEGEWEWTGNKNLRKFVELCAKHDMYFFARIGPWCHGEARYGGHPDWLVERCKNGTLRSTHPDYLNAVDKLYGQIAQQLDGLYWKDGGPIYAIQLDNENWEHGPGKGIYLMDAEKELAVKHGMNVPIYTCTGWANTEFRQGEIIPSFGGYVDYFWSEAQDYYRCPSFSFSEVRVDGQIGTDMGLKQRFDVKYIDNPYFTCETGTGMHLAYHRRTKITSDDNAAVSMVKMGNGCNALGLFMFHGGRNPMGKNTRLNERLADGYNDITVFSHDWQAAIGEFGQVRSTYHKYKTQFEFYEQFGEQLAPMQPIIPLDIEADAFNSRILQRGIRTNGESGFLFVNNHIKHDTLYQFEEVQFKVKLKEEELTFPSEKINIPPHSYFIWPFNLQLDDVLLKYATVQPFTRVGNTYVFFQNKDIVSEFVFDNDGVKSIEGNNVEIKKNQDNYYVKVVEAGLQNYINLKLKNGEQLQIITLSEHQVMGAYIDNDYLYITDAESLIFKEDQIELVSENINNQLSIFHKKLLSDIPHKQEGLFTTYQIDFEKIDINADFKITQKGKKLKMPQKYVGDNVRLSEPDEKYFDQGLMADLNMDVSALDQLYDIRLNVDYKASCVRLYLNDEFVHDNYYNGDVWELSVNQLLNGKSKEQSWQVKFLPLQPDDPIYVAGTFWPDLKLKKNTLFLNSVEAKAVYSKKIKLTKSAQ</sequence>
<dbReference type="KEGG" id="fya:KMW28_06460"/>
<dbReference type="EMBL" id="CP076132">
    <property type="protein sequence ID" value="QWG03219.1"/>
    <property type="molecule type" value="Genomic_DNA"/>
</dbReference>
<dbReference type="GO" id="GO:0004553">
    <property type="term" value="F:hydrolase activity, hydrolyzing O-glycosyl compounds"/>
    <property type="evidence" value="ECO:0007669"/>
    <property type="project" value="InterPro"/>
</dbReference>
<feature type="domain" description="Glycoside hydrolase 35 catalytic" evidence="3">
    <location>
        <begin position="53"/>
        <end position="393"/>
    </location>
</feature>
<accession>A0AAX1N6J9</accession>
<evidence type="ECO:0000256" key="2">
    <source>
        <dbReference type="RuleBase" id="RU003679"/>
    </source>
</evidence>
<protein>
    <submittedName>
        <fullName evidence="4">Beta-galactosidase</fullName>
    </submittedName>
</protein>
<dbReference type="Proteomes" id="UP000678679">
    <property type="component" value="Chromosome 1"/>
</dbReference>
<keyword evidence="5" id="KW-1185">Reference proteome</keyword>
<dbReference type="RefSeq" id="WP_183363909.1">
    <property type="nucleotide sequence ID" value="NZ_CP076132.1"/>
</dbReference>
<comment type="similarity">
    <text evidence="1 2">Belongs to the glycosyl hydrolase 35 family.</text>
</comment>
<dbReference type="PANTHER" id="PTHR23421">
    <property type="entry name" value="BETA-GALACTOSIDASE RELATED"/>
    <property type="match status" value="1"/>
</dbReference>
<reference evidence="4 5" key="1">
    <citation type="submission" date="2021-05" db="EMBL/GenBank/DDBJ databases">
        <title>Comparative genomic studies on the polysaccharide-degrading batcterial strains of the Flammeovirga genus.</title>
        <authorList>
            <person name="Zewei F."/>
            <person name="Zheng Z."/>
            <person name="Yu L."/>
            <person name="Ruyue G."/>
            <person name="Yanhong M."/>
            <person name="Yuanyuan C."/>
            <person name="Jingyan G."/>
            <person name="Wenjun H."/>
        </authorList>
    </citation>
    <scope>NUCLEOTIDE SEQUENCE [LARGE SCALE GENOMIC DNA]</scope>
    <source>
        <strain evidence="4 5">NBRC:100898</strain>
    </source>
</reference>
<dbReference type="PRINTS" id="PR00742">
    <property type="entry name" value="GLHYDRLASE35"/>
</dbReference>